<evidence type="ECO:0000256" key="3">
    <source>
        <dbReference type="ARBA" id="ARBA00022723"/>
    </source>
</evidence>
<comment type="subcellular location">
    <subcellularLocation>
        <location evidence="12">Cytoplasm</location>
    </subcellularLocation>
</comment>
<dbReference type="InterPro" id="IPR029099">
    <property type="entry name" value="Pribosyltran_N"/>
</dbReference>
<dbReference type="PANTHER" id="PTHR10210">
    <property type="entry name" value="RIBOSE-PHOSPHATE DIPHOSPHOKINASE FAMILY MEMBER"/>
    <property type="match status" value="1"/>
</dbReference>
<evidence type="ECO:0000256" key="5">
    <source>
        <dbReference type="ARBA" id="ARBA00022741"/>
    </source>
</evidence>
<evidence type="ECO:0000256" key="11">
    <source>
        <dbReference type="ARBA" id="ARBA00061444"/>
    </source>
</evidence>
<dbReference type="InterPro" id="IPR000842">
    <property type="entry name" value="PRib_PP_synth_CS"/>
</dbReference>
<dbReference type="InterPro" id="IPR029057">
    <property type="entry name" value="PRTase-like"/>
</dbReference>
<dbReference type="Proteomes" id="UP000001029">
    <property type="component" value="Chromosome"/>
</dbReference>
<dbReference type="FunFam" id="3.40.50.2020:FF:000001">
    <property type="entry name" value="Ribose-phosphate pyrophosphokinase"/>
    <property type="match status" value="1"/>
</dbReference>
<proteinExistence type="inferred from homology"/>
<dbReference type="FunFam" id="3.40.50.2020:FF:000002">
    <property type="entry name" value="Ribose-phosphate pyrophosphokinase"/>
    <property type="match status" value="1"/>
</dbReference>
<organism evidence="14 15">
    <name type="scientific">Elusimicrobium minutum (strain Pei191)</name>
    <dbReference type="NCBI Taxonomy" id="445932"/>
    <lineage>
        <taxon>Bacteria</taxon>
        <taxon>Pseudomonadati</taxon>
        <taxon>Elusimicrobiota</taxon>
        <taxon>Elusimicrobia</taxon>
        <taxon>Elusimicrobiales</taxon>
        <taxon>Elusimicrobiaceae</taxon>
        <taxon>Elusimicrobium</taxon>
    </lineage>
</organism>
<evidence type="ECO:0000256" key="8">
    <source>
        <dbReference type="ARBA" id="ARBA00022842"/>
    </source>
</evidence>
<evidence type="ECO:0000256" key="12">
    <source>
        <dbReference type="HAMAP-Rule" id="MF_00583"/>
    </source>
</evidence>
<dbReference type="PANTHER" id="PTHR10210:SF41">
    <property type="entry name" value="RIBOSE-PHOSPHATE PYROPHOSPHOKINASE 1, CHLOROPLASTIC"/>
    <property type="match status" value="1"/>
</dbReference>
<dbReference type="InterPro" id="IPR000836">
    <property type="entry name" value="PRTase_dom"/>
</dbReference>
<gene>
    <name evidence="12" type="primary">prs</name>
    <name evidence="14" type="ordered locus">Emin_1292</name>
</gene>
<evidence type="ECO:0000256" key="1">
    <source>
        <dbReference type="ARBA" id="ARBA00004996"/>
    </source>
</evidence>
<dbReference type="EC" id="2.7.6.1" evidence="12"/>
<dbReference type="Gene3D" id="3.40.50.2020">
    <property type="match status" value="2"/>
</dbReference>
<keyword evidence="4 12" id="KW-0545">Nucleotide biosynthesis</keyword>
<evidence type="ECO:0000256" key="10">
    <source>
        <dbReference type="ARBA" id="ARBA00054914"/>
    </source>
</evidence>
<keyword evidence="8 12" id="KW-0460">Magnesium</keyword>
<dbReference type="Pfam" id="PF14572">
    <property type="entry name" value="Pribosyl_synth"/>
    <property type="match status" value="1"/>
</dbReference>
<dbReference type="GO" id="GO:0004749">
    <property type="term" value="F:ribose phosphate diphosphokinase activity"/>
    <property type="evidence" value="ECO:0007669"/>
    <property type="project" value="UniProtKB-UniRule"/>
</dbReference>
<comment type="caution">
    <text evidence="12">Lacks conserved residue(s) required for the propagation of feature annotation.</text>
</comment>
<dbReference type="GO" id="GO:0000287">
    <property type="term" value="F:magnesium ion binding"/>
    <property type="evidence" value="ECO:0007669"/>
    <property type="project" value="UniProtKB-UniRule"/>
</dbReference>
<evidence type="ECO:0000259" key="13">
    <source>
        <dbReference type="Pfam" id="PF13793"/>
    </source>
</evidence>
<sequence>MIKTVNGDLKVFSGNSNRQLTVDICRHLNIEMGKAHVERFADGEVDAQVLESVRGHDCYIVQSTCTPVNENLMELLIMIDAFKRASAGKITAVIPYYGYARADRKAAPRVPITAKLVSNLITEAGADRLMTVDLHAGQIQGFFDIPVDHLRARHVFVDYFKDFKKSESLVVVSPDVGGVERARKFAARMDAGLVIIDKRRPKANEAVVYNIIGDVKDKTCIIFDDIADTAGTLAVVSNKLKENGAAHVYAACSHGILSRNGVDKINNSPIEKLIITDSLPANRNLGPKVEVLSISYLLAEAIRRNHDGMSISDMFK</sequence>
<dbReference type="SMART" id="SM01400">
    <property type="entry name" value="Pribosyltran_N"/>
    <property type="match status" value="1"/>
</dbReference>
<comment type="cofactor">
    <cofactor evidence="12">
        <name>Mg(2+)</name>
        <dbReference type="ChEBI" id="CHEBI:18420"/>
    </cofactor>
    <text evidence="12">Binds 2 Mg(2+) ions per subunit.</text>
</comment>
<dbReference type="Pfam" id="PF13793">
    <property type="entry name" value="Pribosyltran_N"/>
    <property type="match status" value="1"/>
</dbReference>
<keyword evidence="15" id="KW-1185">Reference proteome</keyword>
<dbReference type="OrthoDB" id="9777067at2"/>
<accession>B2KE96</accession>
<evidence type="ECO:0000313" key="14">
    <source>
        <dbReference type="EMBL" id="ACC98842.1"/>
    </source>
</evidence>
<dbReference type="GO" id="GO:0009156">
    <property type="term" value="P:ribonucleoside monophosphate biosynthetic process"/>
    <property type="evidence" value="ECO:0007669"/>
    <property type="project" value="InterPro"/>
</dbReference>
<feature type="active site" evidence="12">
    <location>
        <position position="198"/>
    </location>
</feature>
<keyword evidence="7 12" id="KW-0067">ATP-binding</keyword>
<keyword evidence="5 12" id="KW-0547">Nucleotide-binding</keyword>
<evidence type="ECO:0000256" key="9">
    <source>
        <dbReference type="ARBA" id="ARBA00049535"/>
    </source>
</evidence>
<dbReference type="HAMAP" id="MF_00583_B">
    <property type="entry name" value="RibP_PPkinase_B"/>
    <property type="match status" value="1"/>
</dbReference>
<dbReference type="STRING" id="445932.Emin_1292"/>
<dbReference type="EMBL" id="CP001055">
    <property type="protein sequence ID" value="ACC98842.1"/>
    <property type="molecule type" value="Genomic_DNA"/>
</dbReference>
<evidence type="ECO:0000313" key="15">
    <source>
        <dbReference type="Proteomes" id="UP000001029"/>
    </source>
</evidence>
<dbReference type="GO" id="GO:0005524">
    <property type="term" value="F:ATP binding"/>
    <property type="evidence" value="ECO:0007669"/>
    <property type="project" value="UniProtKB-KW"/>
</dbReference>
<dbReference type="NCBIfam" id="TIGR01251">
    <property type="entry name" value="ribP_PPkin"/>
    <property type="match status" value="1"/>
</dbReference>
<dbReference type="PROSITE" id="PS00114">
    <property type="entry name" value="PRPP_SYNTHASE"/>
    <property type="match status" value="1"/>
</dbReference>
<keyword evidence="3 12" id="KW-0479">Metal-binding</keyword>
<protein>
    <recommendedName>
        <fullName evidence="12">Ribose-phosphate pyrophosphokinase</fullName>
        <shortName evidence="12">RPPK</shortName>
        <ecNumber evidence="12">2.7.6.1</ecNumber>
    </recommendedName>
    <alternativeName>
        <fullName evidence="12">5-phospho-D-ribosyl alpha-1-diphosphate synthase</fullName>
    </alternativeName>
    <alternativeName>
        <fullName evidence="12">Phosphoribosyl diphosphate synthase</fullName>
    </alternativeName>
    <alternativeName>
        <fullName evidence="12">Phosphoribosyl pyrophosphate synthase</fullName>
        <shortName evidence="12">P-Rib-PP synthase</shortName>
        <shortName evidence="12">PRPP synthase</shortName>
        <shortName evidence="12">PRPPase</shortName>
    </alternativeName>
</protein>
<feature type="binding site" evidence="12">
    <location>
        <position position="175"/>
    </location>
    <ligand>
        <name>Mg(2+)</name>
        <dbReference type="ChEBI" id="CHEBI:18420"/>
    </ligand>
</feature>
<evidence type="ECO:0000256" key="7">
    <source>
        <dbReference type="ARBA" id="ARBA00022840"/>
    </source>
</evidence>
<comment type="subunit">
    <text evidence="12">Homohexamer.</text>
</comment>
<evidence type="ECO:0000256" key="2">
    <source>
        <dbReference type="ARBA" id="ARBA00022679"/>
    </source>
</evidence>
<evidence type="ECO:0000256" key="6">
    <source>
        <dbReference type="ARBA" id="ARBA00022777"/>
    </source>
</evidence>
<dbReference type="UniPathway" id="UPA00087">
    <property type="reaction ID" value="UER00172"/>
</dbReference>
<feature type="binding site" evidence="12">
    <location>
        <position position="224"/>
    </location>
    <ligand>
        <name>D-ribose 5-phosphate</name>
        <dbReference type="ChEBI" id="CHEBI:78346"/>
    </ligand>
</feature>
<name>B2KE96_ELUMP</name>
<dbReference type="GO" id="GO:0005737">
    <property type="term" value="C:cytoplasm"/>
    <property type="evidence" value="ECO:0007669"/>
    <property type="project" value="UniProtKB-SubCell"/>
</dbReference>
<dbReference type="GO" id="GO:0006164">
    <property type="term" value="P:purine nucleotide biosynthetic process"/>
    <property type="evidence" value="ECO:0007669"/>
    <property type="project" value="TreeGrafter"/>
</dbReference>
<dbReference type="HOGENOM" id="CLU_033546_4_0_0"/>
<dbReference type="AlphaFoldDB" id="B2KE96"/>
<keyword evidence="6 12" id="KW-0418">Kinase</keyword>
<dbReference type="SUPFAM" id="SSF53271">
    <property type="entry name" value="PRTase-like"/>
    <property type="match status" value="1"/>
</dbReference>
<evidence type="ECO:0000256" key="4">
    <source>
        <dbReference type="ARBA" id="ARBA00022727"/>
    </source>
</evidence>
<dbReference type="GO" id="GO:0006015">
    <property type="term" value="P:5-phosphoribose 1-diphosphate biosynthetic process"/>
    <property type="evidence" value="ECO:0007669"/>
    <property type="project" value="UniProtKB-UniRule"/>
</dbReference>
<comment type="similarity">
    <text evidence="11 12">Belongs to the ribose-phosphate pyrophosphokinase family. Class I subfamily.</text>
</comment>
<keyword evidence="12" id="KW-0963">Cytoplasm</keyword>
<comment type="function">
    <text evidence="10 12">Involved in the biosynthesis of the central metabolite phospho-alpha-D-ribosyl-1-pyrophosphate (PRPP) via the transfer of pyrophosphoryl group from ATP to 1-hydroxyl of ribose-5-phosphate (Rib-5-P).</text>
</comment>
<dbReference type="GO" id="GO:0002189">
    <property type="term" value="C:ribose phosphate diphosphokinase complex"/>
    <property type="evidence" value="ECO:0007669"/>
    <property type="project" value="TreeGrafter"/>
</dbReference>
<feature type="domain" description="Ribose-phosphate pyrophosphokinase N-terminal" evidence="13">
    <location>
        <begin position="9"/>
        <end position="125"/>
    </location>
</feature>
<feature type="binding site" evidence="12">
    <location>
        <position position="135"/>
    </location>
    <ligand>
        <name>Mg(2+)</name>
        <dbReference type="ChEBI" id="CHEBI:18420"/>
    </ligand>
</feature>
<comment type="pathway">
    <text evidence="1 12">Metabolic intermediate biosynthesis; 5-phospho-alpha-D-ribose 1-diphosphate biosynthesis; 5-phospho-alpha-D-ribose 1-diphosphate from D-ribose 5-phosphate (route I): step 1/1.</text>
</comment>
<comment type="catalytic activity">
    <reaction evidence="9 12">
        <text>D-ribose 5-phosphate + ATP = 5-phospho-alpha-D-ribose 1-diphosphate + AMP + H(+)</text>
        <dbReference type="Rhea" id="RHEA:15609"/>
        <dbReference type="ChEBI" id="CHEBI:15378"/>
        <dbReference type="ChEBI" id="CHEBI:30616"/>
        <dbReference type="ChEBI" id="CHEBI:58017"/>
        <dbReference type="ChEBI" id="CHEBI:78346"/>
        <dbReference type="ChEBI" id="CHEBI:456215"/>
        <dbReference type="EC" id="2.7.6.1"/>
    </reaction>
</comment>
<dbReference type="RefSeq" id="WP_012415457.1">
    <property type="nucleotide sequence ID" value="NC_010644.1"/>
</dbReference>
<dbReference type="CDD" id="cd06223">
    <property type="entry name" value="PRTases_typeI"/>
    <property type="match status" value="1"/>
</dbReference>
<keyword evidence="2 12" id="KW-0808">Transferase</keyword>
<feature type="binding site" evidence="12">
    <location>
        <begin position="42"/>
        <end position="44"/>
    </location>
    <ligand>
        <name>ATP</name>
        <dbReference type="ChEBI" id="CHEBI:30616"/>
    </ligand>
</feature>
<dbReference type="KEGG" id="emi:Emin_1292"/>
<dbReference type="InterPro" id="IPR037515">
    <property type="entry name" value="Rib-P_diPkinase_bac"/>
</dbReference>
<feature type="binding site" evidence="12">
    <location>
        <position position="200"/>
    </location>
    <ligand>
        <name>D-ribose 5-phosphate</name>
        <dbReference type="ChEBI" id="CHEBI:78346"/>
    </ligand>
</feature>
<dbReference type="GO" id="GO:0016301">
    <property type="term" value="F:kinase activity"/>
    <property type="evidence" value="ECO:0007669"/>
    <property type="project" value="UniProtKB-KW"/>
</dbReference>
<dbReference type="NCBIfam" id="NF002320">
    <property type="entry name" value="PRK01259.1"/>
    <property type="match status" value="1"/>
</dbReference>
<dbReference type="InterPro" id="IPR005946">
    <property type="entry name" value="Rib-P_diPkinase"/>
</dbReference>
<reference evidence="14 15" key="1">
    <citation type="journal article" date="2009" name="Appl. Environ. Microbiol.">
        <title>Genomic analysis of 'Elusimicrobium minutum,' the first cultivated representative of the phylum 'Elusimicrobia' (formerly termite group 1).</title>
        <authorList>
            <person name="Herlemann D.P.R."/>
            <person name="Geissinger O."/>
            <person name="Ikeda-Ohtsubo W."/>
            <person name="Kunin V."/>
            <person name="Sun H."/>
            <person name="Lapidus A."/>
            <person name="Hugenholtz P."/>
            <person name="Brune A."/>
        </authorList>
    </citation>
    <scope>NUCLEOTIDE SEQUENCE [LARGE SCALE GENOMIC DNA]</scope>
    <source>
        <strain evidence="14 15">Pei191</strain>
    </source>
</reference>
<feature type="binding site" evidence="12">
    <location>
        <begin position="228"/>
        <end position="232"/>
    </location>
    <ligand>
        <name>D-ribose 5-phosphate</name>
        <dbReference type="ChEBI" id="CHEBI:78346"/>
    </ligand>
</feature>